<evidence type="ECO:0000313" key="9">
    <source>
        <dbReference type="Proteomes" id="UP000030689"/>
    </source>
</evidence>
<feature type="repeat" description="Pumilio" evidence="6">
    <location>
        <begin position="519"/>
        <end position="558"/>
    </location>
</feature>
<proteinExistence type="predicted"/>
<dbReference type="InterPro" id="IPR033133">
    <property type="entry name" value="PUM-HD"/>
</dbReference>
<evidence type="ECO:0000259" key="7">
    <source>
        <dbReference type="PROSITE" id="PS50303"/>
    </source>
</evidence>
<dbReference type="Gene3D" id="1.25.10.10">
    <property type="entry name" value="Leucine-rich Repeat Variant"/>
    <property type="match status" value="3"/>
</dbReference>
<evidence type="ECO:0000256" key="4">
    <source>
        <dbReference type="ARBA" id="ARBA00022845"/>
    </source>
</evidence>
<dbReference type="GO" id="GO:0005737">
    <property type="term" value="C:cytoplasm"/>
    <property type="evidence" value="ECO:0007669"/>
    <property type="project" value="UniProtKB-SubCell"/>
</dbReference>
<dbReference type="EMBL" id="KI517748">
    <property type="protein sequence ID" value="ESQ31346.1"/>
    <property type="molecule type" value="Genomic_DNA"/>
</dbReference>
<keyword evidence="9" id="KW-1185">Reference proteome</keyword>
<evidence type="ECO:0000256" key="2">
    <source>
        <dbReference type="ARBA" id="ARBA00022490"/>
    </source>
</evidence>
<dbReference type="AlphaFoldDB" id="V4MIY9"/>
<evidence type="ECO:0000256" key="3">
    <source>
        <dbReference type="ARBA" id="ARBA00022737"/>
    </source>
</evidence>
<evidence type="ECO:0000256" key="6">
    <source>
        <dbReference type="PROSITE-ProRule" id="PRU00317"/>
    </source>
</evidence>
<protein>
    <recommendedName>
        <fullName evidence="7">PUM-HD domain-containing protein</fullName>
    </recommendedName>
</protein>
<dbReference type="PROSITE" id="PS50302">
    <property type="entry name" value="PUM"/>
    <property type="match status" value="2"/>
</dbReference>
<reference evidence="8 9" key="1">
    <citation type="journal article" date="2013" name="Front. Plant Sci.">
        <title>The Reference Genome of the Halophytic Plant Eutrema salsugineum.</title>
        <authorList>
            <person name="Yang R."/>
            <person name="Jarvis D.E."/>
            <person name="Chen H."/>
            <person name="Beilstein M.A."/>
            <person name="Grimwood J."/>
            <person name="Jenkins J."/>
            <person name="Shu S."/>
            <person name="Prochnik S."/>
            <person name="Xin M."/>
            <person name="Ma C."/>
            <person name="Schmutz J."/>
            <person name="Wing R.A."/>
            <person name="Mitchell-Olds T."/>
            <person name="Schumaker K.S."/>
            <person name="Wang X."/>
        </authorList>
    </citation>
    <scope>NUCLEOTIDE SEQUENCE [LARGE SCALE GENOMIC DNA]</scope>
</reference>
<dbReference type="GO" id="GO:0006417">
    <property type="term" value="P:regulation of translation"/>
    <property type="evidence" value="ECO:0007669"/>
    <property type="project" value="UniProtKB-KW"/>
</dbReference>
<dbReference type="eggNOG" id="KOG2049">
    <property type="taxonomic scope" value="Eukaryota"/>
</dbReference>
<comment type="subcellular location">
    <subcellularLocation>
        <location evidence="1">Cytoplasm</location>
    </subcellularLocation>
</comment>
<evidence type="ECO:0000256" key="1">
    <source>
        <dbReference type="ARBA" id="ARBA00004496"/>
    </source>
</evidence>
<dbReference type="PANTHER" id="PTHR12537">
    <property type="entry name" value="RNA BINDING PROTEIN PUMILIO-RELATED"/>
    <property type="match status" value="1"/>
</dbReference>
<feature type="domain" description="PUM-HD" evidence="7">
    <location>
        <begin position="246"/>
        <end position="586"/>
    </location>
</feature>
<dbReference type="PROSITE" id="PS50303">
    <property type="entry name" value="PUM_HD"/>
    <property type="match status" value="1"/>
</dbReference>
<organism evidence="8 9">
    <name type="scientific">Eutrema salsugineum</name>
    <name type="common">Saltwater cress</name>
    <name type="synonym">Sisymbrium salsugineum</name>
    <dbReference type="NCBI Taxonomy" id="72664"/>
    <lineage>
        <taxon>Eukaryota</taxon>
        <taxon>Viridiplantae</taxon>
        <taxon>Streptophyta</taxon>
        <taxon>Embryophyta</taxon>
        <taxon>Tracheophyta</taxon>
        <taxon>Spermatophyta</taxon>
        <taxon>Magnoliopsida</taxon>
        <taxon>eudicotyledons</taxon>
        <taxon>Gunneridae</taxon>
        <taxon>Pentapetalae</taxon>
        <taxon>rosids</taxon>
        <taxon>malvids</taxon>
        <taxon>Brassicales</taxon>
        <taxon>Brassicaceae</taxon>
        <taxon>Eutremeae</taxon>
        <taxon>Eutrema</taxon>
    </lineage>
</organism>
<dbReference type="PANTHER" id="PTHR12537:SF173">
    <property type="entry name" value="PUMILIO HOMOLOG 26-RELATED"/>
    <property type="match status" value="1"/>
</dbReference>
<accession>V4MIY9</accession>
<name>V4MIY9_EUTSA</name>
<dbReference type="InterPro" id="IPR011989">
    <property type="entry name" value="ARM-like"/>
</dbReference>
<dbReference type="SMART" id="SM00025">
    <property type="entry name" value="Pumilio"/>
    <property type="match status" value="8"/>
</dbReference>
<keyword evidence="4" id="KW-0810">Translation regulation</keyword>
<gene>
    <name evidence="8" type="ORF">EUTSA_v10005276mg</name>
</gene>
<dbReference type="InterPro" id="IPR016024">
    <property type="entry name" value="ARM-type_fold"/>
</dbReference>
<feature type="repeat" description="Pumilio" evidence="6">
    <location>
        <begin position="672"/>
        <end position="713"/>
    </location>
</feature>
<sequence>MDAFTQKRMMESRTWWHRHYQTPDVVTRKRMMESRTWCQRLMTSCQKVDEDEFLRILDDSYELRRLANTLSSDTDSFVDIIRDKVGLNRVMRILGISDDINTILLCPIMIRFHEIMTHEHGKDLASRVLDVCNIHDKNLFCQITYHHHESQTTNERTWCQRLMTSREKVDEDEFLRILDSSSASSYHELRRLANTVSSDTDSFVDIIRDKVGLNRVMRILGISDDINTILLYPIILRFHEIMTHEHGKDLASRVLDVCNIHDKNMFCRITYHLIFYIAHNENGCSIIKKAITTADDLFKSDFLDLIAQHANLLSTHDLGISLFQHVVDLDFTKKTTEEDTRLHELMAEFDKILPITSDTAELHKLALKLTSDSDLFLELVKTKRGSLMAQIIIGKSKEIDTVFWEAIKQNYTNVATSFYGHHIFRRAINVVEETRKLKLVAQILRLDGYNALYLTKEPHIGNLVVEYTINRHDSVVTELVASGLQGHYIELSFLKHGSNIVAMLLGEDEELPLLLIVTEIVECDEDTLVRLANDEYGNGVLAKTLQVAKKLRDDLFGDLVGKLRPFLDTLRGSRGENIAQAINVLEERGKSRLFEITKRLNGYNALYLAKEPNLGLQDAIDLHEPDFTKLIACGLRGHFIELSFLKHGSNIVEKPLGEDEYLPLLLIIMEIDIKCDEDRLVRLAKDEYGNGVLKKTLQVAKNVSDDLFGYLVGKLRPLLDTLRGSRGENIAAIINELQ</sequence>
<dbReference type="Gramene" id="ESQ31346">
    <property type="protein sequence ID" value="ESQ31346"/>
    <property type="gene ID" value="EUTSA_v10005276mg"/>
</dbReference>
<dbReference type="OrthoDB" id="1042190at2759"/>
<keyword evidence="2" id="KW-0963">Cytoplasm</keyword>
<evidence type="ECO:0000313" key="8">
    <source>
        <dbReference type="EMBL" id="ESQ31346.1"/>
    </source>
</evidence>
<dbReference type="GO" id="GO:0003729">
    <property type="term" value="F:mRNA binding"/>
    <property type="evidence" value="ECO:0007669"/>
    <property type="project" value="TreeGrafter"/>
</dbReference>
<keyword evidence="5" id="KW-0694">RNA-binding</keyword>
<keyword evidence="3" id="KW-0677">Repeat</keyword>
<dbReference type="Proteomes" id="UP000030689">
    <property type="component" value="Unassembled WGS sequence"/>
</dbReference>
<dbReference type="InterPro" id="IPR001313">
    <property type="entry name" value="Pumilio_RNA-bd_rpt"/>
</dbReference>
<evidence type="ECO:0000256" key="5">
    <source>
        <dbReference type="ARBA" id="ARBA00022884"/>
    </source>
</evidence>
<dbReference type="SUPFAM" id="SSF48371">
    <property type="entry name" value="ARM repeat"/>
    <property type="match status" value="2"/>
</dbReference>
<dbReference type="KEGG" id="eus:EUTSA_v10005276mg"/>